<protein>
    <submittedName>
        <fullName evidence="2">Two-component system LytT family response regulator</fullName>
    </submittedName>
</protein>
<dbReference type="Pfam" id="PF04397">
    <property type="entry name" value="LytTR"/>
    <property type="match status" value="1"/>
</dbReference>
<organism evidence="2 3">
    <name type="scientific">Arcicella aurantiaca</name>
    <dbReference type="NCBI Taxonomy" id="591202"/>
    <lineage>
        <taxon>Bacteria</taxon>
        <taxon>Pseudomonadati</taxon>
        <taxon>Bacteroidota</taxon>
        <taxon>Cytophagia</taxon>
        <taxon>Cytophagales</taxon>
        <taxon>Flectobacillaceae</taxon>
        <taxon>Arcicella</taxon>
    </lineage>
</organism>
<dbReference type="SMART" id="SM00850">
    <property type="entry name" value="LytTR"/>
    <property type="match status" value="1"/>
</dbReference>
<dbReference type="PANTHER" id="PTHR37299:SF1">
    <property type="entry name" value="STAGE 0 SPORULATION PROTEIN A HOMOLOG"/>
    <property type="match status" value="1"/>
</dbReference>
<dbReference type="Gene3D" id="2.40.50.1020">
    <property type="entry name" value="LytTr DNA-binding domain"/>
    <property type="match status" value="1"/>
</dbReference>
<accession>A0A316E4W4</accession>
<feature type="domain" description="HTH LytTR-type" evidence="1">
    <location>
        <begin position="34"/>
        <end position="124"/>
    </location>
</feature>
<keyword evidence="3" id="KW-1185">Reference proteome</keyword>
<dbReference type="InterPro" id="IPR046947">
    <property type="entry name" value="LytR-like"/>
</dbReference>
<comment type="caution">
    <text evidence="2">The sequence shown here is derived from an EMBL/GenBank/DDBJ whole genome shotgun (WGS) entry which is preliminary data.</text>
</comment>
<gene>
    <name evidence="2" type="ORF">LV89_02932</name>
</gene>
<evidence type="ECO:0000313" key="3">
    <source>
        <dbReference type="Proteomes" id="UP000245489"/>
    </source>
</evidence>
<dbReference type="RefSeq" id="WP_158279590.1">
    <property type="nucleotide sequence ID" value="NZ_QGGO01000015.1"/>
</dbReference>
<dbReference type="GO" id="GO:0000156">
    <property type="term" value="F:phosphorelay response regulator activity"/>
    <property type="evidence" value="ECO:0007669"/>
    <property type="project" value="InterPro"/>
</dbReference>
<evidence type="ECO:0000313" key="2">
    <source>
        <dbReference type="EMBL" id="PWK24419.1"/>
    </source>
</evidence>
<dbReference type="GO" id="GO:0003677">
    <property type="term" value="F:DNA binding"/>
    <property type="evidence" value="ECO:0007669"/>
    <property type="project" value="InterPro"/>
</dbReference>
<proteinExistence type="predicted"/>
<dbReference type="PROSITE" id="PS50930">
    <property type="entry name" value="HTH_LYTTR"/>
    <property type="match status" value="1"/>
</dbReference>
<name>A0A316E4W4_9BACT</name>
<dbReference type="Proteomes" id="UP000245489">
    <property type="component" value="Unassembled WGS sequence"/>
</dbReference>
<dbReference type="PANTHER" id="PTHR37299">
    <property type="entry name" value="TRANSCRIPTIONAL REGULATOR-RELATED"/>
    <property type="match status" value="1"/>
</dbReference>
<evidence type="ECO:0000259" key="1">
    <source>
        <dbReference type="PROSITE" id="PS50930"/>
    </source>
</evidence>
<reference evidence="2 3" key="1">
    <citation type="submission" date="2018-05" db="EMBL/GenBank/DDBJ databases">
        <title>Genomic Encyclopedia of Archaeal and Bacterial Type Strains, Phase II (KMG-II): from individual species to whole genera.</title>
        <authorList>
            <person name="Goeker M."/>
        </authorList>
    </citation>
    <scope>NUCLEOTIDE SEQUENCE [LARGE SCALE GENOMIC DNA]</scope>
    <source>
        <strain evidence="2 3">DSM 22214</strain>
    </source>
</reference>
<dbReference type="InterPro" id="IPR007492">
    <property type="entry name" value="LytTR_DNA-bd_dom"/>
</dbReference>
<dbReference type="EMBL" id="QGGO01000015">
    <property type="protein sequence ID" value="PWK24419.1"/>
    <property type="molecule type" value="Genomic_DNA"/>
</dbReference>
<sequence>MNISVQSYAYPTANFKSNFYPAIYTDRKKTQIIIQDIMMLEGDGNYTYVHMINGKKILISKTLKEFCEAFKEYDFARIRKSYLINLNFLKEVNLSIEPYVTMQTGHRIEISRRRKTDFQKQLRSFKQHK</sequence>
<dbReference type="OrthoDB" id="1430683at2"/>
<dbReference type="AlphaFoldDB" id="A0A316E4W4"/>